<dbReference type="InterPro" id="IPR045401">
    <property type="entry name" value="GAP1-M"/>
</dbReference>
<accession>A0A517STD6</accession>
<keyword evidence="1" id="KW-0175">Coiled coil</keyword>
<gene>
    <name evidence="6" type="ORF">SV7mr_18980</name>
</gene>
<keyword evidence="3" id="KW-0472">Membrane</keyword>
<dbReference type="Proteomes" id="UP000315003">
    <property type="component" value="Chromosome"/>
</dbReference>
<feature type="coiled-coil region" evidence="1">
    <location>
        <begin position="568"/>
        <end position="622"/>
    </location>
</feature>
<proteinExistence type="predicted"/>
<evidence type="ECO:0000313" key="7">
    <source>
        <dbReference type="Proteomes" id="UP000315003"/>
    </source>
</evidence>
<keyword evidence="3" id="KW-0812">Transmembrane</keyword>
<feature type="transmembrane region" description="Helical" evidence="3">
    <location>
        <begin position="349"/>
        <end position="370"/>
    </location>
</feature>
<name>A0A517STD6_9BACT</name>
<reference evidence="6 7" key="1">
    <citation type="submission" date="2019-02" db="EMBL/GenBank/DDBJ databases">
        <title>Deep-cultivation of Planctomycetes and their phenomic and genomic characterization uncovers novel biology.</title>
        <authorList>
            <person name="Wiegand S."/>
            <person name="Jogler M."/>
            <person name="Boedeker C."/>
            <person name="Pinto D."/>
            <person name="Vollmers J."/>
            <person name="Rivas-Marin E."/>
            <person name="Kohn T."/>
            <person name="Peeters S.H."/>
            <person name="Heuer A."/>
            <person name="Rast P."/>
            <person name="Oberbeckmann S."/>
            <person name="Bunk B."/>
            <person name="Jeske O."/>
            <person name="Meyerdierks A."/>
            <person name="Storesund J.E."/>
            <person name="Kallscheuer N."/>
            <person name="Luecker S."/>
            <person name="Lage O.M."/>
            <person name="Pohl T."/>
            <person name="Merkel B.J."/>
            <person name="Hornburger P."/>
            <person name="Mueller R.-W."/>
            <person name="Bruemmer F."/>
            <person name="Labrenz M."/>
            <person name="Spormann A.M."/>
            <person name="Op den Camp H."/>
            <person name="Overmann J."/>
            <person name="Amann R."/>
            <person name="Jetten M.S.M."/>
            <person name="Mascher T."/>
            <person name="Medema M.H."/>
            <person name="Devos D.P."/>
            <person name="Kaster A.-K."/>
            <person name="Ovreas L."/>
            <person name="Rohde M."/>
            <person name="Galperin M.Y."/>
            <person name="Jogler C."/>
        </authorList>
    </citation>
    <scope>NUCLEOTIDE SEQUENCE [LARGE SCALE GENOMIC DNA]</scope>
    <source>
        <strain evidence="6 7">SV_7m_r</strain>
    </source>
</reference>
<protein>
    <submittedName>
        <fullName evidence="6">Uncharacterized protein</fullName>
    </submittedName>
</protein>
<evidence type="ECO:0000256" key="1">
    <source>
        <dbReference type="SAM" id="Coils"/>
    </source>
</evidence>
<evidence type="ECO:0000259" key="4">
    <source>
        <dbReference type="Pfam" id="PF20013"/>
    </source>
</evidence>
<feature type="region of interest" description="Disordered" evidence="2">
    <location>
        <begin position="316"/>
        <end position="338"/>
    </location>
</feature>
<evidence type="ECO:0000313" key="6">
    <source>
        <dbReference type="EMBL" id="QDT59391.1"/>
    </source>
</evidence>
<dbReference type="InterPro" id="IPR045402">
    <property type="entry name" value="GAP1-N2"/>
</dbReference>
<dbReference type="AlphaFoldDB" id="A0A517STD6"/>
<dbReference type="OrthoDB" id="224753at2"/>
<dbReference type="EMBL" id="CP036272">
    <property type="protein sequence ID" value="QDT59391.1"/>
    <property type="molecule type" value="Genomic_DNA"/>
</dbReference>
<dbReference type="RefSeq" id="WP_145271241.1">
    <property type="nucleotide sequence ID" value="NZ_CP036272.1"/>
</dbReference>
<organism evidence="6 7">
    <name type="scientific">Stieleria bergensis</name>
    <dbReference type="NCBI Taxonomy" id="2528025"/>
    <lineage>
        <taxon>Bacteria</taxon>
        <taxon>Pseudomonadati</taxon>
        <taxon>Planctomycetota</taxon>
        <taxon>Planctomycetia</taxon>
        <taxon>Pirellulales</taxon>
        <taxon>Pirellulaceae</taxon>
        <taxon>Stieleria</taxon>
    </lineage>
</organism>
<feature type="domain" description="GTPase-associated protein 1 middle" evidence="5">
    <location>
        <begin position="149"/>
        <end position="246"/>
    </location>
</feature>
<dbReference type="Pfam" id="PF20013">
    <property type="entry name" value="GAP1-N2"/>
    <property type="match status" value="1"/>
</dbReference>
<evidence type="ECO:0000259" key="5">
    <source>
        <dbReference type="Pfam" id="PF20014"/>
    </source>
</evidence>
<dbReference type="Pfam" id="PF20014">
    <property type="entry name" value="GAP1-M"/>
    <property type="match status" value="1"/>
</dbReference>
<sequence length="899" mass="100177">MSFELLYTSAQAGLRQGTRGFCTVLSTAGLPVNLANRLESLSGYRHVYQPQSERADQNPTNWSHIKLKASGRSVSVLSRVSSYGVDYTGRTNKLAHHVVVEPDEKVAAGPASLLKNSQLMCRDWDGETAIPQQGPRIPDVPPPSPAICKAWQQATGDAGWAGVLADAWMQSRSKPVWVVFDVAQGGVVLDLLCESIALLPEEHRWNATFSTYYTKLPPEAECKVRFVLSGSEEARMAPASGRVVNLSAPGNIGQQNEWIRFARHAASQPVIKEIDAEVPSQREAAFVEDATLPWESPDLLSDDSLPNLLPPSVRAKEGSARATHYKTPRAPGSSTPPTISTEQFDNARWLWGALAICLLILVAGGAFMLVKRPLKAIAQNRVEIEEPSETTAVDPMIQQAKKKKDKKKKDDLFISLRLLEDKWSELAGKEYLEVPAVSEDSQVELSSILKEIDVAGEELEKLKIQFPDKAPQLAEMKATVLKKITKLESWPVQEVVKELKEQRKKLEVQTYIRALRKEISELKLNFETAKISAPKLRADVDSLKHKVERASSGMEQNSVDFEQRINTLDQEISKCEKAKKDIGNLADRFDKISKKQIAWPKLIKAEEAKQIAAKEAEELLARTMELTVTVGAAGGFGIHGEKRIAIKELGDANSYKWSLFDEKSSHLAKPSPRSELKSKAMSIPEQRFLRFATETSPDGALVFFYELDLSKQSDQIDKLNEFEKTCNHLSKELHQATLKAKNLENWKRSKLDQLQGAKLPDAVQELKDSMVTLLNGLPGAHSLSGDQLSRDEFLEKLKRDGKNAEDLIELIDEFEKNKEELPKAKRLELPNLRVHAIALRDNVKRAIDMSSKLNDGIELKLGQIELLGPTPQNIYITRKISETVVSPLLRVSKYTKAIP</sequence>
<keyword evidence="7" id="KW-1185">Reference proteome</keyword>
<feature type="domain" description="GTPase-associated protein 1 N-terminal" evidence="4">
    <location>
        <begin position="1"/>
        <end position="132"/>
    </location>
</feature>
<evidence type="ECO:0000256" key="3">
    <source>
        <dbReference type="SAM" id="Phobius"/>
    </source>
</evidence>
<keyword evidence="3" id="KW-1133">Transmembrane helix</keyword>
<evidence type="ECO:0000256" key="2">
    <source>
        <dbReference type="SAM" id="MobiDB-lite"/>
    </source>
</evidence>